<dbReference type="EMBL" id="VDGV01000073">
    <property type="protein sequence ID" value="TNG91188.1"/>
    <property type="molecule type" value="Genomic_DNA"/>
</dbReference>
<protein>
    <submittedName>
        <fullName evidence="2">Type II toxin-antitoxin system RelE/ParE family toxin</fullName>
    </submittedName>
</protein>
<dbReference type="InterPro" id="IPR035093">
    <property type="entry name" value="RelE/ParE_toxin_dom_sf"/>
</dbReference>
<gene>
    <name evidence="2" type="ORF">FHQ21_08470</name>
</gene>
<dbReference type="Proteomes" id="UP000305526">
    <property type="component" value="Unassembled WGS sequence"/>
</dbReference>
<reference evidence="2 3" key="1">
    <citation type="submission" date="2019-05" db="EMBL/GenBank/DDBJ databases">
        <title>Pasteurellaceae isolates from reptiles.</title>
        <authorList>
            <person name="Bojesen A.M."/>
            <person name="Lund E."/>
        </authorList>
    </citation>
    <scope>NUCLEOTIDE SEQUENCE [LARGE SCALE GENOMIC DNA]</scope>
    <source>
        <strain evidence="2 3">ELNT2x</strain>
    </source>
</reference>
<name>A0ABY2XTF2_9PAST</name>
<comment type="caution">
    <text evidence="2">The sequence shown here is derived from an EMBL/GenBank/DDBJ whole genome shotgun (WGS) entry which is preliminary data.</text>
</comment>
<dbReference type="Pfam" id="PF05016">
    <property type="entry name" value="ParE_toxin"/>
    <property type="match status" value="1"/>
</dbReference>
<keyword evidence="3" id="KW-1185">Reference proteome</keyword>
<proteinExistence type="predicted"/>
<keyword evidence="1" id="KW-1277">Toxin-antitoxin system</keyword>
<evidence type="ECO:0000256" key="1">
    <source>
        <dbReference type="ARBA" id="ARBA00022649"/>
    </source>
</evidence>
<evidence type="ECO:0000313" key="3">
    <source>
        <dbReference type="Proteomes" id="UP000305526"/>
    </source>
</evidence>
<organism evidence="2 3">
    <name type="scientific">Testudinibacter aquarius</name>
    <dbReference type="NCBI Taxonomy" id="1524974"/>
    <lineage>
        <taxon>Bacteria</taxon>
        <taxon>Pseudomonadati</taxon>
        <taxon>Pseudomonadota</taxon>
        <taxon>Gammaproteobacteria</taxon>
        <taxon>Pasteurellales</taxon>
        <taxon>Pasteurellaceae</taxon>
        <taxon>Testudinibacter</taxon>
    </lineage>
</organism>
<sequence length="108" mass="12940">MLFFMNKRQLVRSNAVLQDLNEIAEYGRRYFSAETNQKFKNGLVHTLNILCDFNMVLGTARNDIKPNLLMFPYQRYNLYFYRTETQIILLRILRSEVDTLDPSNFPFF</sequence>
<dbReference type="InterPro" id="IPR007712">
    <property type="entry name" value="RelE/ParE_toxin"/>
</dbReference>
<accession>A0ABY2XTF2</accession>
<dbReference type="Gene3D" id="3.30.2310.20">
    <property type="entry name" value="RelE-like"/>
    <property type="match status" value="1"/>
</dbReference>
<evidence type="ECO:0000313" key="2">
    <source>
        <dbReference type="EMBL" id="TNG91188.1"/>
    </source>
</evidence>